<reference evidence="2" key="1">
    <citation type="journal article" date="2013" name="Genome Announc.">
        <title>Draft genome sequence of the grapevine dieback fungus Eutypa lata UCR-EL1.</title>
        <authorList>
            <person name="Blanco-Ulate B."/>
            <person name="Rolshausen P.E."/>
            <person name="Cantu D."/>
        </authorList>
    </citation>
    <scope>NUCLEOTIDE SEQUENCE [LARGE SCALE GENOMIC DNA]</scope>
    <source>
        <strain evidence="2">UCR-EL1</strain>
    </source>
</reference>
<gene>
    <name evidence="1" type="ORF">UCREL1_10988</name>
</gene>
<dbReference type="PANTHER" id="PTHR47784">
    <property type="entry name" value="STEROL UPTAKE CONTROL PROTEIN 2"/>
    <property type="match status" value="1"/>
</dbReference>
<protein>
    <submittedName>
        <fullName evidence="1">Putative c6 zinc finger domain-containing protein</fullName>
    </submittedName>
</protein>
<dbReference type="EMBL" id="KB707501">
    <property type="protein sequence ID" value="EMR62072.1"/>
    <property type="molecule type" value="Genomic_DNA"/>
</dbReference>
<name>M7SD31_EUTLA</name>
<dbReference type="OrthoDB" id="416217at2759"/>
<dbReference type="eggNOG" id="ENOG502SJJF">
    <property type="taxonomic scope" value="Eukaryota"/>
</dbReference>
<dbReference type="AlphaFoldDB" id="M7SD31"/>
<dbReference type="InterPro" id="IPR053157">
    <property type="entry name" value="Sterol_Uptake_Regulator"/>
</dbReference>
<dbReference type="Proteomes" id="UP000012174">
    <property type="component" value="Unassembled WGS sequence"/>
</dbReference>
<keyword evidence="2" id="KW-1185">Reference proteome</keyword>
<proteinExistence type="predicted"/>
<accession>M7SD31</accession>
<evidence type="ECO:0000313" key="1">
    <source>
        <dbReference type="EMBL" id="EMR62072.1"/>
    </source>
</evidence>
<dbReference type="PANTHER" id="PTHR47784:SF5">
    <property type="entry name" value="STEROL UPTAKE CONTROL PROTEIN 2"/>
    <property type="match status" value="1"/>
</dbReference>
<sequence length="340" mass="38971">MGPPGDGDGVVENDETPHLDVDSLKYLHHFTMQTATTLPKRHESVSFWQQEVPELGLRFHFLLYGLLGVSAFHLAVQEPERVTEHQEKAMAYFAAGLPAYRDHLTRASTENSTALIIFGRFLYIQHHLLMFSVRASPLYIPDDTNALEYLNRAGVIYGSTELPTLLYDIVPPESGIRCHIRAFKEMVEEGKRQLARGLWRDSFEQMPRRVYDRLRALPGAILDAVGHDPGVAADVEMWRPAHEALLLSFAWSYNTPDDERMALFEALDCLTRLIERPFLDALYAGRSVPLVLLAHYMVLVLRQSRHVWYFKGVAERQIILIRCLVREEFRPIIDVAYDLV</sequence>
<evidence type="ECO:0000313" key="2">
    <source>
        <dbReference type="Proteomes" id="UP000012174"/>
    </source>
</evidence>
<dbReference type="STRING" id="1287681.M7SD31"/>
<dbReference type="HOGENOM" id="CLU_816437_0_0_1"/>
<dbReference type="KEGG" id="ela:UCREL1_10988"/>
<organism evidence="1 2">
    <name type="scientific">Eutypa lata (strain UCR-EL1)</name>
    <name type="common">Grapevine dieback disease fungus</name>
    <name type="synonym">Eutypa armeniacae</name>
    <dbReference type="NCBI Taxonomy" id="1287681"/>
    <lineage>
        <taxon>Eukaryota</taxon>
        <taxon>Fungi</taxon>
        <taxon>Dikarya</taxon>
        <taxon>Ascomycota</taxon>
        <taxon>Pezizomycotina</taxon>
        <taxon>Sordariomycetes</taxon>
        <taxon>Xylariomycetidae</taxon>
        <taxon>Xylariales</taxon>
        <taxon>Diatrypaceae</taxon>
        <taxon>Eutypa</taxon>
    </lineage>
</organism>
<dbReference type="GO" id="GO:0001228">
    <property type="term" value="F:DNA-binding transcription activator activity, RNA polymerase II-specific"/>
    <property type="evidence" value="ECO:0007669"/>
    <property type="project" value="TreeGrafter"/>
</dbReference>